<evidence type="ECO:0000313" key="7">
    <source>
        <dbReference type="Proteomes" id="UP000498740"/>
    </source>
</evidence>
<dbReference type="PANTHER" id="PTHR30363">
    <property type="entry name" value="HTH-TYPE TRANSCRIPTIONAL REGULATOR SRLR-RELATED"/>
    <property type="match status" value="1"/>
</dbReference>
<dbReference type="SMART" id="SM00420">
    <property type="entry name" value="HTH_DEOR"/>
    <property type="match status" value="1"/>
</dbReference>
<keyword evidence="1" id="KW-0805">Transcription regulation</keyword>
<keyword evidence="3" id="KW-0804">Transcription</keyword>
<dbReference type="InterPro" id="IPR014036">
    <property type="entry name" value="DeoR-like_C"/>
</dbReference>
<dbReference type="Gene3D" id="3.40.50.1360">
    <property type="match status" value="1"/>
</dbReference>
<dbReference type="GO" id="GO:0003677">
    <property type="term" value="F:DNA binding"/>
    <property type="evidence" value="ECO:0007669"/>
    <property type="project" value="UniProtKB-KW"/>
</dbReference>
<feature type="compositionally biased region" description="Basic and acidic residues" evidence="4">
    <location>
        <begin position="7"/>
        <end position="22"/>
    </location>
</feature>
<dbReference type="SUPFAM" id="SSF46785">
    <property type="entry name" value="Winged helix' DNA-binding domain"/>
    <property type="match status" value="1"/>
</dbReference>
<evidence type="ECO:0000256" key="4">
    <source>
        <dbReference type="SAM" id="MobiDB-lite"/>
    </source>
</evidence>
<dbReference type="PROSITE" id="PS51000">
    <property type="entry name" value="HTH_DEOR_2"/>
    <property type="match status" value="1"/>
</dbReference>
<protein>
    <submittedName>
        <fullName evidence="6">Transcriptional regulator</fullName>
    </submittedName>
</protein>
<keyword evidence="2" id="KW-0238">DNA-binding</keyword>
<sequence length="314" mass="32977">MQLSSKNKQDARGAESNARRLCDACGGPATGDRVPGKRGARHRTVKETHVARDARWDALLELVGKHGRVEVEEAAAALAVSAATIRRDLDQLAEQHLLTRTRGGAVAHGVSYELALRYKTGRHAPEKQAIGRAVSGLVAVGEVVGLTGGTTVTEVARALAVRPDIVGETAVAGGQPTLTVVTNALNIASELAIRPQIKMVVTGGVARPQSYELTGPLAVGVMNEITLDVAVLGVNAIDIERGAYVHHEGEASVNRLLAERAQRVVVAADSSKIGKRAFARVCDLGLVDVLVTDSHITAEARDRFGEAGVQVIAV</sequence>
<dbReference type="InterPro" id="IPR050313">
    <property type="entry name" value="Carb_Metab_HTH_regulators"/>
</dbReference>
<dbReference type="PRINTS" id="PR00037">
    <property type="entry name" value="HTHLACR"/>
</dbReference>
<dbReference type="InterPro" id="IPR036390">
    <property type="entry name" value="WH_DNA-bd_sf"/>
</dbReference>
<dbReference type="EMBL" id="BLWD01000001">
    <property type="protein sequence ID" value="GFN07903.1"/>
    <property type="molecule type" value="Genomic_DNA"/>
</dbReference>
<dbReference type="InterPro" id="IPR018356">
    <property type="entry name" value="Tscrpt_reg_HTH_DeoR_CS"/>
</dbReference>
<dbReference type="InterPro" id="IPR036388">
    <property type="entry name" value="WH-like_DNA-bd_sf"/>
</dbReference>
<dbReference type="SUPFAM" id="SSF100950">
    <property type="entry name" value="NagB/RpiA/CoA transferase-like"/>
    <property type="match status" value="1"/>
</dbReference>
<accession>A0A7J0CZK8</accession>
<organism evidence="6 7">
    <name type="scientific">Streptomyces microflavus</name>
    <name type="common">Streptomyces lipmanii</name>
    <dbReference type="NCBI Taxonomy" id="1919"/>
    <lineage>
        <taxon>Bacteria</taxon>
        <taxon>Bacillati</taxon>
        <taxon>Actinomycetota</taxon>
        <taxon>Actinomycetes</taxon>
        <taxon>Kitasatosporales</taxon>
        <taxon>Streptomycetaceae</taxon>
        <taxon>Streptomyces</taxon>
    </lineage>
</organism>
<reference evidence="6 7" key="1">
    <citation type="submission" date="2020-05" db="EMBL/GenBank/DDBJ databases">
        <title>Whole genome shotgun sequence of Streptomyces microflavus NBRC 13062.</title>
        <authorList>
            <person name="Komaki H."/>
            <person name="Tamura T."/>
        </authorList>
    </citation>
    <scope>NUCLEOTIDE SEQUENCE [LARGE SCALE GENOMIC DNA]</scope>
    <source>
        <strain evidence="6 7">NBRC 13062</strain>
    </source>
</reference>
<dbReference type="Gene3D" id="1.10.10.10">
    <property type="entry name" value="Winged helix-like DNA-binding domain superfamily/Winged helix DNA-binding domain"/>
    <property type="match status" value="1"/>
</dbReference>
<name>A0A7J0CZK8_STRMI</name>
<comment type="caution">
    <text evidence="6">The sequence shown here is derived from an EMBL/GenBank/DDBJ whole genome shotgun (WGS) entry which is preliminary data.</text>
</comment>
<dbReference type="Pfam" id="PF08220">
    <property type="entry name" value="HTH_DeoR"/>
    <property type="match status" value="1"/>
</dbReference>
<evidence type="ECO:0000256" key="3">
    <source>
        <dbReference type="ARBA" id="ARBA00023163"/>
    </source>
</evidence>
<dbReference type="GO" id="GO:0003700">
    <property type="term" value="F:DNA-binding transcription factor activity"/>
    <property type="evidence" value="ECO:0007669"/>
    <property type="project" value="InterPro"/>
</dbReference>
<evidence type="ECO:0000256" key="2">
    <source>
        <dbReference type="ARBA" id="ARBA00023125"/>
    </source>
</evidence>
<gene>
    <name evidence="6" type="ORF">Smic_64590</name>
</gene>
<dbReference type="PROSITE" id="PS00894">
    <property type="entry name" value="HTH_DEOR_1"/>
    <property type="match status" value="1"/>
</dbReference>
<evidence type="ECO:0000313" key="6">
    <source>
        <dbReference type="EMBL" id="GFN07903.1"/>
    </source>
</evidence>
<evidence type="ECO:0000259" key="5">
    <source>
        <dbReference type="PROSITE" id="PS51000"/>
    </source>
</evidence>
<feature type="domain" description="HTH deoR-type" evidence="5">
    <location>
        <begin position="52"/>
        <end position="107"/>
    </location>
</feature>
<dbReference type="PANTHER" id="PTHR30363:SF44">
    <property type="entry name" value="AGA OPERON TRANSCRIPTIONAL REPRESSOR-RELATED"/>
    <property type="match status" value="1"/>
</dbReference>
<proteinExistence type="predicted"/>
<dbReference type="Proteomes" id="UP000498740">
    <property type="component" value="Unassembled WGS sequence"/>
</dbReference>
<feature type="region of interest" description="Disordered" evidence="4">
    <location>
        <begin position="1"/>
        <end position="46"/>
    </location>
</feature>
<dbReference type="Pfam" id="PF00455">
    <property type="entry name" value="DeoRC"/>
    <property type="match status" value="1"/>
</dbReference>
<dbReference type="AlphaFoldDB" id="A0A7J0CZK8"/>
<evidence type="ECO:0000256" key="1">
    <source>
        <dbReference type="ARBA" id="ARBA00023015"/>
    </source>
</evidence>
<dbReference type="InterPro" id="IPR037171">
    <property type="entry name" value="NagB/RpiA_transferase-like"/>
</dbReference>
<dbReference type="SMART" id="SM01134">
    <property type="entry name" value="DeoRC"/>
    <property type="match status" value="1"/>
</dbReference>
<dbReference type="InterPro" id="IPR001034">
    <property type="entry name" value="DeoR_HTH"/>
</dbReference>